<dbReference type="SMART" id="SM00702">
    <property type="entry name" value="P4Hc"/>
    <property type="match status" value="1"/>
</dbReference>
<dbReference type="PANTHER" id="PTHR41536">
    <property type="entry name" value="PKHD-TYPE HYDROXYLASE YBIX"/>
    <property type="match status" value="1"/>
</dbReference>
<accession>A0A4R7BML0</accession>
<dbReference type="OrthoDB" id="9812472at2"/>
<dbReference type="InterPro" id="IPR005123">
    <property type="entry name" value="Oxoglu/Fe-dep_dioxygenase_dom"/>
</dbReference>
<feature type="binding site" evidence="7">
    <location>
        <position position="169"/>
    </location>
    <ligand>
        <name>2-oxoglutarate</name>
        <dbReference type="ChEBI" id="CHEBI:16810"/>
    </ligand>
</feature>
<dbReference type="GO" id="GO:0031418">
    <property type="term" value="F:L-ascorbic acid binding"/>
    <property type="evidence" value="ECO:0007669"/>
    <property type="project" value="UniProtKB-KW"/>
</dbReference>
<feature type="binding site" evidence="7">
    <location>
        <position position="98"/>
    </location>
    <ligand>
        <name>Fe cation</name>
        <dbReference type="ChEBI" id="CHEBI:24875"/>
    </ligand>
</feature>
<dbReference type="GO" id="GO:0005506">
    <property type="term" value="F:iron ion binding"/>
    <property type="evidence" value="ECO:0007669"/>
    <property type="project" value="UniProtKB-UniRule"/>
</dbReference>
<dbReference type="EMBL" id="SNZR01000018">
    <property type="protein sequence ID" value="TDR85136.1"/>
    <property type="molecule type" value="Genomic_DNA"/>
</dbReference>
<evidence type="ECO:0000256" key="4">
    <source>
        <dbReference type="ARBA" id="ARBA00022964"/>
    </source>
</evidence>
<dbReference type="Gene3D" id="2.60.120.620">
    <property type="entry name" value="q2cbj1_9rhob like domain"/>
    <property type="match status" value="1"/>
</dbReference>
<reference evidence="9 10" key="1">
    <citation type="submission" date="2019-03" db="EMBL/GenBank/DDBJ databases">
        <title>Genomic Encyclopedia of Type Strains, Phase IV (KMG-IV): sequencing the most valuable type-strain genomes for metagenomic binning, comparative biology and taxonomic classification.</title>
        <authorList>
            <person name="Goeker M."/>
        </authorList>
    </citation>
    <scope>NUCLEOTIDE SEQUENCE [LARGE SCALE GENOMIC DNA]</scope>
    <source>
        <strain evidence="9 10">DSM 25903</strain>
    </source>
</reference>
<dbReference type="GO" id="GO:0006974">
    <property type="term" value="P:DNA damage response"/>
    <property type="evidence" value="ECO:0007669"/>
    <property type="project" value="TreeGrafter"/>
</dbReference>
<evidence type="ECO:0000259" key="8">
    <source>
        <dbReference type="PROSITE" id="PS51471"/>
    </source>
</evidence>
<evidence type="ECO:0000256" key="6">
    <source>
        <dbReference type="ARBA" id="ARBA00023004"/>
    </source>
</evidence>
<feature type="binding site" evidence="7">
    <location>
        <position position="159"/>
    </location>
    <ligand>
        <name>Fe cation</name>
        <dbReference type="ChEBI" id="CHEBI:24875"/>
    </ligand>
</feature>
<dbReference type="InterPro" id="IPR023550">
    <property type="entry name" value="PKHD_hydroxylase"/>
</dbReference>
<evidence type="ECO:0000256" key="2">
    <source>
        <dbReference type="ARBA" id="ARBA00022723"/>
    </source>
</evidence>
<keyword evidence="6 7" id="KW-0408">Iron</keyword>
<keyword evidence="4 7" id="KW-0223">Dioxygenase</keyword>
<dbReference type="NCBIfam" id="NF003975">
    <property type="entry name" value="PRK05467.1-4"/>
    <property type="match status" value="1"/>
</dbReference>
<gene>
    <name evidence="9" type="ORF">EV668_4679</name>
</gene>
<comment type="caution">
    <text evidence="9">The sequence shown here is derived from an EMBL/GenBank/DDBJ whole genome shotgun (WGS) entry which is preliminary data.</text>
</comment>
<feature type="domain" description="Fe2OG dioxygenase" evidence="8">
    <location>
        <begin position="78"/>
        <end position="178"/>
    </location>
</feature>
<evidence type="ECO:0000256" key="5">
    <source>
        <dbReference type="ARBA" id="ARBA00023002"/>
    </source>
</evidence>
<protein>
    <submittedName>
        <fullName evidence="9">PKHD-type hydroxylase</fullName>
    </submittedName>
</protein>
<dbReference type="AlphaFoldDB" id="A0A4R7BML0"/>
<dbReference type="PROSITE" id="PS51471">
    <property type="entry name" value="FE2OG_OXY"/>
    <property type="match status" value="1"/>
</dbReference>
<organism evidence="9 10">
    <name type="scientific">Enterovirga rhinocerotis</name>
    <dbReference type="NCBI Taxonomy" id="1339210"/>
    <lineage>
        <taxon>Bacteria</taxon>
        <taxon>Pseudomonadati</taxon>
        <taxon>Pseudomonadota</taxon>
        <taxon>Alphaproteobacteria</taxon>
        <taxon>Hyphomicrobiales</taxon>
        <taxon>Methylobacteriaceae</taxon>
        <taxon>Enterovirga</taxon>
    </lineage>
</organism>
<keyword evidence="10" id="KW-1185">Reference proteome</keyword>
<dbReference type="Proteomes" id="UP000295122">
    <property type="component" value="Unassembled WGS sequence"/>
</dbReference>
<sequence>MLVEIPNVLTPDEARQCREMLEKASWQDGRDTAGHIAARVKDNQQLPPDDPVGQQIGSFLLERLAGVSRFVAAALPMRVMPPRFNRHADKGTYGDHIDNAIFGVPGTSVRIRGDLSATLFLTDPADYEGGELEIQGEFARHQFKLPAGHMVLYSARTLHQVKPVTRGARIGSFFWIQSLVREDSRRAILLELDDTIQSLAGVPDNHATVSKLTGIYHNLLREWSDT</sequence>
<evidence type="ECO:0000256" key="7">
    <source>
        <dbReference type="HAMAP-Rule" id="MF_00657"/>
    </source>
</evidence>
<comment type="cofactor">
    <cofactor evidence="1 7">
        <name>L-ascorbate</name>
        <dbReference type="ChEBI" id="CHEBI:38290"/>
    </cofactor>
</comment>
<evidence type="ECO:0000313" key="9">
    <source>
        <dbReference type="EMBL" id="TDR85136.1"/>
    </source>
</evidence>
<dbReference type="Gene3D" id="4.10.860.20">
    <property type="entry name" value="Rabenosyn, Rab binding domain"/>
    <property type="match status" value="1"/>
</dbReference>
<comment type="cofactor">
    <cofactor evidence="7">
        <name>Fe(2+)</name>
        <dbReference type="ChEBI" id="CHEBI:29033"/>
    </cofactor>
    <text evidence="7">Binds 1 Fe(2+) ion per subunit.</text>
</comment>
<evidence type="ECO:0000313" key="10">
    <source>
        <dbReference type="Proteomes" id="UP000295122"/>
    </source>
</evidence>
<name>A0A4R7BML0_9HYPH</name>
<dbReference type="GO" id="GO:0006879">
    <property type="term" value="P:intracellular iron ion homeostasis"/>
    <property type="evidence" value="ECO:0007669"/>
    <property type="project" value="TreeGrafter"/>
</dbReference>
<dbReference type="RefSeq" id="WP_133774707.1">
    <property type="nucleotide sequence ID" value="NZ_SNZR01000018.1"/>
</dbReference>
<keyword evidence="5 7" id="KW-0560">Oxidoreductase</keyword>
<keyword evidence="3 7" id="KW-0847">Vitamin C</keyword>
<dbReference type="Pfam" id="PF13640">
    <property type="entry name" value="2OG-FeII_Oxy_3"/>
    <property type="match status" value="1"/>
</dbReference>
<feature type="binding site" evidence="7">
    <location>
        <position position="96"/>
    </location>
    <ligand>
        <name>Fe cation</name>
        <dbReference type="ChEBI" id="CHEBI:24875"/>
    </ligand>
</feature>
<dbReference type="InterPro" id="IPR006620">
    <property type="entry name" value="Pro_4_hyd_alph"/>
</dbReference>
<evidence type="ECO:0000256" key="1">
    <source>
        <dbReference type="ARBA" id="ARBA00001961"/>
    </source>
</evidence>
<dbReference type="NCBIfam" id="NF003974">
    <property type="entry name" value="PRK05467.1-3"/>
    <property type="match status" value="1"/>
</dbReference>
<keyword evidence="2 7" id="KW-0479">Metal-binding</keyword>
<dbReference type="HAMAP" id="MF_00657">
    <property type="entry name" value="Hydroxyl_YbiX"/>
    <property type="match status" value="1"/>
</dbReference>
<dbReference type="InterPro" id="IPR041097">
    <property type="entry name" value="PKHD_C"/>
</dbReference>
<proteinExistence type="inferred from homology"/>
<dbReference type="InterPro" id="IPR044862">
    <property type="entry name" value="Pro_4_hyd_alph_FE2OG_OXY"/>
</dbReference>
<dbReference type="GO" id="GO:0016706">
    <property type="term" value="F:2-oxoglutarate-dependent dioxygenase activity"/>
    <property type="evidence" value="ECO:0007669"/>
    <property type="project" value="UniProtKB-UniRule"/>
</dbReference>
<evidence type="ECO:0000256" key="3">
    <source>
        <dbReference type="ARBA" id="ARBA00022896"/>
    </source>
</evidence>
<dbReference type="Pfam" id="PF18331">
    <property type="entry name" value="PKHD_C"/>
    <property type="match status" value="1"/>
</dbReference>
<dbReference type="PANTHER" id="PTHR41536:SF1">
    <property type="entry name" value="PKHD-TYPE HYDROXYLASE YBIX"/>
    <property type="match status" value="1"/>
</dbReference>